<dbReference type="EMBL" id="CAJPWZ010001666">
    <property type="protein sequence ID" value="CAG2220650.1"/>
    <property type="molecule type" value="Genomic_DNA"/>
</dbReference>
<dbReference type="OrthoDB" id="6153983at2759"/>
<protein>
    <recommendedName>
        <fullName evidence="1">Integrase p58-like C-terminal domain-containing protein</fullName>
    </recommendedName>
</protein>
<organism evidence="2 3">
    <name type="scientific">Mytilus edulis</name>
    <name type="common">Blue mussel</name>
    <dbReference type="NCBI Taxonomy" id="6550"/>
    <lineage>
        <taxon>Eukaryota</taxon>
        <taxon>Metazoa</taxon>
        <taxon>Spiralia</taxon>
        <taxon>Lophotrochozoa</taxon>
        <taxon>Mollusca</taxon>
        <taxon>Bivalvia</taxon>
        <taxon>Autobranchia</taxon>
        <taxon>Pteriomorphia</taxon>
        <taxon>Mytilida</taxon>
        <taxon>Mytiloidea</taxon>
        <taxon>Mytilidae</taxon>
        <taxon>Mytilinae</taxon>
        <taxon>Mytilus</taxon>
    </lineage>
</organism>
<reference evidence="2" key="1">
    <citation type="submission" date="2021-03" db="EMBL/GenBank/DDBJ databases">
        <authorList>
            <person name="Bekaert M."/>
        </authorList>
    </citation>
    <scope>NUCLEOTIDE SEQUENCE</scope>
</reference>
<dbReference type="InterPro" id="IPR054465">
    <property type="entry name" value="Integrase_p58-like_C"/>
</dbReference>
<evidence type="ECO:0000259" key="1">
    <source>
        <dbReference type="Pfam" id="PF22938"/>
    </source>
</evidence>
<feature type="domain" description="Integrase p58-like C-terminal" evidence="1">
    <location>
        <begin position="308"/>
        <end position="339"/>
    </location>
</feature>
<keyword evidence="3" id="KW-1185">Reference proteome</keyword>
<evidence type="ECO:0000313" key="2">
    <source>
        <dbReference type="EMBL" id="CAG2220650.1"/>
    </source>
</evidence>
<name>A0A8S3SRN0_MYTED</name>
<proteinExistence type="predicted"/>
<dbReference type="Pfam" id="PF22938">
    <property type="entry name" value="Integrase_p58_C"/>
    <property type="match status" value="1"/>
</dbReference>
<dbReference type="PANTHER" id="PTHR37984:SF5">
    <property type="entry name" value="PROTEIN NYNRIN-LIKE"/>
    <property type="match status" value="1"/>
</dbReference>
<gene>
    <name evidence="2" type="ORF">MEDL_34098</name>
</gene>
<evidence type="ECO:0000313" key="3">
    <source>
        <dbReference type="Proteomes" id="UP000683360"/>
    </source>
</evidence>
<dbReference type="InterPro" id="IPR050951">
    <property type="entry name" value="Retrovirus_Pol_polyprotein"/>
</dbReference>
<comment type="caution">
    <text evidence="2">The sequence shown here is derived from an EMBL/GenBank/DDBJ whole genome shotgun (WGS) entry which is preliminary data.</text>
</comment>
<dbReference type="AlphaFoldDB" id="A0A8S3SRN0"/>
<dbReference type="PANTHER" id="PTHR37984">
    <property type="entry name" value="PROTEIN CBG26694"/>
    <property type="match status" value="1"/>
</dbReference>
<dbReference type="Proteomes" id="UP000683360">
    <property type="component" value="Unassembled WGS sequence"/>
</dbReference>
<accession>A0A8S3SRN0</accession>
<sequence>MYTNMEFNKLIHSVGRAYNSAVKEDYPIKLPSCETIKSLVATVLKNNYFEFNDRYFVQKIGASMGSKCSPEICDIRAFEVINEIIEKYKYKNKILFYGRAQRSWGQFETDIDDVIPLAVRKVAETDVNNAQTDHCNWMEGRSPRDIIAEQEKDSDLCHIIQWLKNDQVPSEFKLQLCSPASKHWEAKRLGLQLLAGAIRSTENRNTGYSPNMLMFGREVQHPVDLLMGTSHASGNNKQPSEYIKDLKQVMEEVHSIVRENIQSAQFRQKRDYDTKLFQRTYDVGDAVYRIDSATKVGESKKLRSPWQGPYLVIKVISPVLYRIQKRKKALVVHHDKLKPCEDRVLPKWLKYARHRLSLGVPQENEDLDIMIQDPDIGHDLSVLFPDEIPDNDLTMICSGSSGNYGQITNGSPVQDVDVNNQVIDTPGSIHSPVVDAEAISSCPFCVTGSAGKKECEHHYRVVSDLNDSFSESDLDETFLYGVEDSEENDFISRMASIERELEYDVREEIELEGNRTVVIMGKEMEVLDETVEVDPKAPQCLLCPLKARHPARHALDKHLPWYFSPQTACWSCSKQERRLEYHGKEHNSAEECFLWDENEYGES</sequence>